<reference evidence="5" key="1">
    <citation type="submission" date="2013-09" db="EMBL/GenBank/DDBJ databases">
        <title>Corchorus olitorius genome sequencing.</title>
        <authorList>
            <person name="Alam M."/>
            <person name="Haque M.S."/>
            <person name="Islam M.S."/>
            <person name="Emdad E.M."/>
            <person name="Islam M.M."/>
            <person name="Ahmed B."/>
            <person name="Halim A."/>
            <person name="Hossen Q.M.M."/>
            <person name="Hossain M.Z."/>
            <person name="Ahmed R."/>
            <person name="Khan M.M."/>
            <person name="Islam R."/>
            <person name="Rashid M.M."/>
            <person name="Khan S.A."/>
            <person name="Rahman M.S."/>
            <person name="Alam M."/>
            <person name="Yahiya A.S."/>
            <person name="Khan M.S."/>
            <person name="Azam M.S."/>
            <person name="Haque T."/>
            <person name="Lashkar M.Z.H."/>
            <person name="Akhand A.I."/>
            <person name="Morshed G."/>
            <person name="Roy S."/>
            <person name="Uddin K.S."/>
            <person name="Rabeya T."/>
            <person name="Hossain A.S."/>
            <person name="Chowdhury A."/>
            <person name="Snigdha A.R."/>
            <person name="Mortoza M.S."/>
            <person name="Matin S.A."/>
            <person name="Hoque S.M.E."/>
            <person name="Islam M.K."/>
            <person name="Roy D.K."/>
            <person name="Haider R."/>
            <person name="Moosa M.M."/>
            <person name="Elias S.M."/>
            <person name="Hasan A.M."/>
            <person name="Jahan S."/>
            <person name="Shafiuddin M."/>
            <person name="Mahmood N."/>
            <person name="Shommy N.S."/>
        </authorList>
    </citation>
    <scope>NUCLEOTIDE SEQUENCE [LARGE SCALE GENOMIC DNA]</scope>
    <source>
        <strain evidence="5">cv. O-4</strain>
    </source>
</reference>
<dbReference type="InterPro" id="IPR038538">
    <property type="entry name" value="MTERF_sf"/>
</dbReference>
<evidence type="ECO:0000256" key="1">
    <source>
        <dbReference type="ARBA" id="ARBA00007692"/>
    </source>
</evidence>
<dbReference type="InterPro" id="IPR003690">
    <property type="entry name" value="MTERF"/>
</dbReference>
<evidence type="ECO:0000256" key="3">
    <source>
        <dbReference type="ARBA" id="ARBA00022946"/>
    </source>
</evidence>
<dbReference type="OrthoDB" id="637682at2759"/>
<sequence length="298" mass="34013">MVSLSQIISLIKKNPTLLLIDAEKNLLPKFEFFHSKGFTDSDLAKVFSANPRILNRSLDACIIPNFNFVDELMRSCDGDKKAVIAFEHFVPIFHLSLVSLLALNLQLLYECGVPKSNVLSALATHSISLASDHGSVKSVVDKVKKMGFDPSTLSFVNAVQVFLGMSKSLWERKLNLCKEWGWSDEEIWSAFRKFPRFILISERKLMELMKFNVNEMAGKYQVFAHRPQLMHSSLEKRVFPRCLVLNYLLSKGLIKEDFSVQRVLTASENKFLQQFVIPYQDPHLSKLYAEKIGLPIPK</sequence>
<keyword evidence="5" id="KW-1185">Reference proteome</keyword>
<dbReference type="SMART" id="SM00733">
    <property type="entry name" value="Mterf"/>
    <property type="match status" value="7"/>
</dbReference>
<keyword evidence="2" id="KW-0806">Transcription termination</keyword>
<evidence type="ECO:0000256" key="2">
    <source>
        <dbReference type="ARBA" id="ARBA00022472"/>
    </source>
</evidence>
<dbReference type="Proteomes" id="UP000187203">
    <property type="component" value="Unassembled WGS sequence"/>
</dbReference>
<dbReference type="FunFam" id="1.25.70.10:FF:000001">
    <property type="entry name" value="Mitochondrial transcription termination factor-like"/>
    <property type="match status" value="1"/>
</dbReference>
<dbReference type="Gene3D" id="1.25.70.10">
    <property type="entry name" value="Transcription termination factor 3, mitochondrial"/>
    <property type="match status" value="1"/>
</dbReference>
<gene>
    <name evidence="4" type="ORF">COLO4_19308</name>
</gene>
<evidence type="ECO:0000313" key="5">
    <source>
        <dbReference type="Proteomes" id="UP000187203"/>
    </source>
</evidence>
<keyword evidence="2" id="KW-0804">Transcription</keyword>
<comment type="caution">
    <text evidence="4">The sequence shown here is derived from an EMBL/GenBank/DDBJ whole genome shotgun (WGS) entry which is preliminary data.</text>
</comment>
<dbReference type="PANTHER" id="PTHR13068">
    <property type="entry name" value="CGI-12 PROTEIN-RELATED"/>
    <property type="match status" value="1"/>
</dbReference>
<comment type="similarity">
    <text evidence="1">Belongs to the mTERF family.</text>
</comment>
<evidence type="ECO:0000313" key="4">
    <source>
        <dbReference type="EMBL" id="OMO90204.1"/>
    </source>
</evidence>
<dbReference type="GO" id="GO:0003676">
    <property type="term" value="F:nucleic acid binding"/>
    <property type="evidence" value="ECO:0007669"/>
    <property type="project" value="InterPro"/>
</dbReference>
<proteinExistence type="inferred from homology"/>
<organism evidence="4 5">
    <name type="scientific">Corchorus olitorius</name>
    <dbReference type="NCBI Taxonomy" id="93759"/>
    <lineage>
        <taxon>Eukaryota</taxon>
        <taxon>Viridiplantae</taxon>
        <taxon>Streptophyta</taxon>
        <taxon>Embryophyta</taxon>
        <taxon>Tracheophyta</taxon>
        <taxon>Spermatophyta</taxon>
        <taxon>Magnoliopsida</taxon>
        <taxon>eudicotyledons</taxon>
        <taxon>Gunneridae</taxon>
        <taxon>Pentapetalae</taxon>
        <taxon>rosids</taxon>
        <taxon>malvids</taxon>
        <taxon>Malvales</taxon>
        <taxon>Malvaceae</taxon>
        <taxon>Grewioideae</taxon>
        <taxon>Apeibeae</taxon>
        <taxon>Corchorus</taxon>
    </lineage>
</organism>
<dbReference type="EMBL" id="AWUE01016581">
    <property type="protein sequence ID" value="OMO90204.1"/>
    <property type="molecule type" value="Genomic_DNA"/>
</dbReference>
<dbReference type="Pfam" id="PF02536">
    <property type="entry name" value="mTERF"/>
    <property type="match status" value="1"/>
</dbReference>
<dbReference type="GO" id="GO:0006353">
    <property type="term" value="P:DNA-templated transcription termination"/>
    <property type="evidence" value="ECO:0007669"/>
    <property type="project" value="UniProtKB-KW"/>
</dbReference>
<keyword evidence="3" id="KW-0809">Transit peptide</keyword>
<protein>
    <submittedName>
        <fullName evidence="4">Mitochodrial transcription termination factor-related protein</fullName>
    </submittedName>
</protein>
<dbReference type="PANTHER" id="PTHR13068:SF166">
    <property type="entry name" value="TRANSCRIPTION TERMINATION FACTOR MTERF15, MITOCHONDRIAL-LIKE"/>
    <property type="match status" value="1"/>
</dbReference>
<dbReference type="AlphaFoldDB" id="A0A1R3J5W3"/>
<name>A0A1R3J5W3_9ROSI</name>
<accession>A0A1R3J5W3</accession>
<keyword evidence="2" id="KW-0805">Transcription regulation</keyword>
<dbReference type="STRING" id="93759.A0A1R3J5W3"/>